<accession>A0A7K3M4V9</accession>
<keyword evidence="5" id="KW-1185">Reference proteome</keyword>
<dbReference type="AlphaFoldDB" id="A0A7K3M4V9"/>
<dbReference type="GO" id="GO:0016052">
    <property type="term" value="P:carbohydrate catabolic process"/>
    <property type="evidence" value="ECO:0007669"/>
    <property type="project" value="InterPro"/>
</dbReference>
<evidence type="ECO:0000313" key="4">
    <source>
        <dbReference type="EMBL" id="NDL57458.1"/>
    </source>
</evidence>
<dbReference type="InterPro" id="IPR013785">
    <property type="entry name" value="Aldolase_TIM"/>
</dbReference>
<reference evidence="4 5" key="1">
    <citation type="submission" date="2019-11" db="EMBL/GenBank/DDBJ databases">
        <authorList>
            <person name="Li X.-J."/>
            <person name="Feng X.-M."/>
        </authorList>
    </citation>
    <scope>NUCLEOTIDE SEQUENCE [LARGE SCALE GENOMIC DNA]</scope>
    <source>
        <strain evidence="4 5">XMNu-373</strain>
    </source>
</reference>
<dbReference type="Gene3D" id="2.70.98.60">
    <property type="entry name" value="alpha-galactosidase from lactobacil brevis"/>
    <property type="match status" value="1"/>
</dbReference>
<keyword evidence="1" id="KW-0378">Hydrolase</keyword>
<dbReference type="Pfam" id="PF02065">
    <property type="entry name" value="Melibiase"/>
    <property type="match status" value="1"/>
</dbReference>
<name>A0A7K3M4V9_9ACTN</name>
<evidence type="ECO:0000256" key="2">
    <source>
        <dbReference type="ARBA" id="ARBA00023295"/>
    </source>
</evidence>
<comment type="caution">
    <text evidence="4">The sequence shown here is derived from an EMBL/GenBank/DDBJ whole genome shotgun (WGS) entry which is preliminary data.</text>
</comment>
<dbReference type="Proteomes" id="UP000460435">
    <property type="component" value="Unassembled WGS sequence"/>
</dbReference>
<dbReference type="CDD" id="cd14791">
    <property type="entry name" value="GH36"/>
    <property type="match status" value="1"/>
</dbReference>
<dbReference type="InterPro" id="IPR017853">
    <property type="entry name" value="GH"/>
</dbReference>
<evidence type="ECO:0000313" key="5">
    <source>
        <dbReference type="Proteomes" id="UP000460435"/>
    </source>
</evidence>
<dbReference type="GO" id="GO:0004557">
    <property type="term" value="F:alpha-galactosidase activity"/>
    <property type="evidence" value="ECO:0007669"/>
    <property type="project" value="InterPro"/>
</dbReference>
<keyword evidence="2" id="KW-0326">Glycosidase</keyword>
<gene>
    <name evidence="4" type="ORF">F7O44_10275</name>
</gene>
<dbReference type="PANTHER" id="PTHR43053:SF3">
    <property type="entry name" value="ALPHA-GALACTOSIDASE C-RELATED"/>
    <property type="match status" value="1"/>
</dbReference>
<protein>
    <submittedName>
        <fullName evidence="4">Alpha-galactosidase</fullName>
    </submittedName>
</protein>
<dbReference type="InterPro" id="IPR050985">
    <property type="entry name" value="Alpha-glycosidase_related"/>
</dbReference>
<dbReference type="SUPFAM" id="SSF51445">
    <property type="entry name" value="(Trans)glycosidases"/>
    <property type="match status" value="1"/>
</dbReference>
<sequence>MVRWAHSALALTVVAPEDGPPRLVHLGPGRGDDPGDNGPPGQPLVELRVAGQGGTWSGTRSVGTSAGQRLRYTGHREIANGAWSELHITSQDEFTGLSVDVVFSTVDGLPAVRTWTRVRAAGDQPVTLHAVSSFAATSFPSGVVTPDDLELYRGRNDWLGEGAWSAGPLRPARLPDLDLSLHDADPRGCVAAVSQGSWSTGASLPNGVLVDRVTHASLAWQVEHNGAWRWEVGESRAGVYLFATGPTDLDHQWQHVLEPGDEFVSVPVALAASDEGMPGAVAAMTTYRRSILRPHPARDTLPVVFNDYMNTLMGDPSTARLLPLIDAAAGVGAEYFCIDAGWYGDGDWWDAVGAWEPSDARFPGGLSEVIEHIRGAGMVPGLWLEPEVVGVRSPVAERLPDEAFFQRGGRRQIEHGRYHLDFRHPAAAAHLTSVVDRLVDEMGVGYFKLDYNINPGVGTEVKASAPGDGLLGHNRAFLAWLDDILDRHPGLVIENCASGAMRMDYAMLSRLHLQSTSDQRDPLRYAPIAAAAPMSILPEQAGNWAYPQPEMSAEQMVFTLVTGLAGRLYLTGHLNRMTAEQAALVRQAVTLHRDIRHQLATAVPVWPLGLPRWDDPWVALGLETAGDDTDSTYVAVWRRDSSERDISLELPHLKGRAVHTDVVFPANLPGWELTWDSQLGVLSATTDGPEPTARLIKLTATRL</sequence>
<organism evidence="4 5">
    <name type="scientific">Phytoactinopolyspora mesophila</name>
    <dbReference type="NCBI Taxonomy" id="2650750"/>
    <lineage>
        <taxon>Bacteria</taxon>
        <taxon>Bacillati</taxon>
        <taxon>Actinomycetota</taxon>
        <taxon>Actinomycetes</taxon>
        <taxon>Jiangellales</taxon>
        <taxon>Jiangellaceae</taxon>
        <taxon>Phytoactinopolyspora</taxon>
    </lineage>
</organism>
<feature type="region of interest" description="Disordered" evidence="3">
    <location>
        <begin position="18"/>
        <end position="41"/>
    </location>
</feature>
<evidence type="ECO:0000256" key="1">
    <source>
        <dbReference type="ARBA" id="ARBA00022801"/>
    </source>
</evidence>
<dbReference type="InterPro" id="IPR038417">
    <property type="entry name" value="Alpga-gal_N_sf"/>
</dbReference>
<proteinExistence type="predicted"/>
<dbReference type="InterPro" id="IPR002252">
    <property type="entry name" value="Glyco_hydro_36"/>
</dbReference>
<evidence type="ECO:0000256" key="3">
    <source>
        <dbReference type="SAM" id="MobiDB-lite"/>
    </source>
</evidence>
<dbReference type="EMBL" id="WLZY01000003">
    <property type="protein sequence ID" value="NDL57458.1"/>
    <property type="molecule type" value="Genomic_DNA"/>
</dbReference>
<dbReference type="PANTHER" id="PTHR43053">
    <property type="entry name" value="GLYCOSIDASE FAMILY 31"/>
    <property type="match status" value="1"/>
</dbReference>
<dbReference type="Gene3D" id="3.20.20.70">
    <property type="entry name" value="Aldolase class I"/>
    <property type="match status" value="1"/>
</dbReference>